<evidence type="ECO:0000313" key="8">
    <source>
        <dbReference type="Proteomes" id="UP001642360"/>
    </source>
</evidence>
<reference evidence="7 8" key="1">
    <citation type="submission" date="2024-02" db="EMBL/GenBank/DDBJ databases">
        <authorList>
            <person name="Vignale AGUSTIN F."/>
            <person name="Sosa J E."/>
            <person name="Modenutti C."/>
        </authorList>
    </citation>
    <scope>NUCLEOTIDE SEQUENCE [LARGE SCALE GENOMIC DNA]</scope>
</reference>
<accession>A0ABC8QNT0</accession>
<dbReference type="SUPFAM" id="SSF161070">
    <property type="entry name" value="SNF-like"/>
    <property type="match status" value="1"/>
</dbReference>
<evidence type="ECO:0000256" key="1">
    <source>
        <dbReference type="ARBA" id="ARBA00004141"/>
    </source>
</evidence>
<dbReference type="InterPro" id="IPR000175">
    <property type="entry name" value="Na/ntran_symport"/>
</dbReference>
<evidence type="ECO:0000256" key="6">
    <source>
        <dbReference type="SAM" id="Phobius"/>
    </source>
</evidence>
<organism evidence="7 8">
    <name type="scientific">Ilex paraguariensis</name>
    <name type="common">yerba mate</name>
    <dbReference type="NCBI Taxonomy" id="185542"/>
    <lineage>
        <taxon>Eukaryota</taxon>
        <taxon>Viridiplantae</taxon>
        <taxon>Streptophyta</taxon>
        <taxon>Embryophyta</taxon>
        <taxon>Tracheophyta</taxon>
        <taxon>Spermatophyta</taxon>
        <taxon>Magnoliopsida</taxon>
        <taxon>eudicotyledons</taxon>
        <taxon>Gunneridae</taxon>
        <taxon>Pentapetalae</taxon>
        <taxon>asterids</taxon>
        <taxon>campanulids</taxon>
        <taxon>Aquifoliales</taxon>
        <taxon>Aquifoliaceae</taxon>
        <taxon>Ilex</taxon>
    </lineage>
</organism>
<dbReference type="PROSITE" id="PS50267">
    <property type="entry name" value="NA_NEUROTRAN_SYMP_3"/>
    <property type="match status" value="1"/>
</dbReference>
<dbReference type="PRINTS" id="PR00176">
    <property type="entry name" value="NANEUSMPORT"/>
</dbReference>
<evidence type="ECO:0000313" key="7">
    <source>
        <dbReference type="EMBL" id="CAK9134344.1"/>
    </source>
</evidence>
<proteinExistence type="predicted"/>
<sequence length="81" mass="8891">DSVMTCIVNTITCILASVITFSILGFMAFTQNTDVDKVVQSGPGLVFITYPEVVLKLPAAPIWAALFFFMLAVRKNYSVKI</sequence>
<dbReference type="AlphaFoldDB" id="A0ABC8QNT0"/>
<keyword evidence="8" id="KW-1185">Reference proteome</keyword>
<comment type="caution">
    <text evidence="7">The sequence shown here is derived from an EMBL/GenBank/DDBJ whole genome shotgun (WGS) entry which is preliminary data.</text>
</comment>
<feature type="non-terminal residue" evidence="7">
    <location>
        <position position="1"/>
    </location>
</feature>
<dbReference type="Proteomes" id="UP001642360">
    <property type="component" value="Unassembled WGS sequence"/>
</dbReference>
<feature type="transmembrane region" description="Helical" evidence="6">
    <location>
        <begin position="53"/>
        <end position="73"/>
    </location>
</feature>
<dbReference type="PANTHER" id="PTHR11616:SF254">
    <property type="entry name" value="TRANSPORTER"/>
    <property type="match status" value="1"/>
</dbReference>
<keyword evidence="4 6" id="KW-1133">Transmembrane helix</keyword>
<keyword evidence="5 6" id="KW-0472">Membrane</keyword>
<keyword evidence="2" id="KW-0813">Transport</keyword>
<dbReference type="GO" id="GO:0016020">
    <property type="term" value="C:membrane"/>
    <property type="evidence" value="ECO:0007669"/>
    <property type="project" value="UniProtKB-SubCell"/>
</dbReference>
<comment type="subcellular location">
    <subcellularLocation>
        <location evidence="1">Membrane</location>
        <topology evidence="1">Multi-pass membrane protein</topology>
    </subcellularLocation>
</comment>
<evidence type="ECO:0000256" key="3">
    <source>
        <dbReference type="ARBA" id="ARBA00022692"/>
    </source>
</evidence>
<dbReference type="EMBL" id="CAUOFW020000429">
    <property type="protein sequence ID" value="CAK9134344.1"/>
    <property type="molecule type" value="Genomic_DNA"/>
</dbReference>
<protein>
    <submittedName>
        <fullName evidence="7">Uncharacterized protein</fullName>
    </submittedName>
</protein>
<keyword evidence="3 6" id="KW-0812">Transmembrane</keyword>
<feature type="transmembrane region" description="Helical" evidence="6">
    <location>
        <begin position="7"/>
        <end position="29"/>
    </location>
</feature>
<evidence type="ECO:0000256" key="5">
    <source>
        <dbReference type="ARBA" id="ARBA00023136"/>
    </source>
</evidence>
<dbReference type="Pfam" id="PF00209">
    <property type="entry name" value="SNF"/>
    <property type="match status" value="1"/>
</dbReference>
<dbReference type="PANTHER" id="PTHR11616">
    <property type="entry name" value="SODIUM/CHLORIDE DEPENDENT TRANSPORTER"/>
    <property type="match status" value="1"/>
</dbReference>
<name>A0ABC8QNT0_9AQUA</name>
<evidence type="ECO:0000256" key="4">
    <source>
        <dbReference type="ARBA" id="ARBA00022989"/>
    </source>
</evidence>
<gene>
    <name evidence="7" type="ORF">ILEXP_LOCUS1279</name>
</gene>
<evidence type="ECO:0000256" key="2">
    <source>
        <dbReference type="ARBA" id="ARBA00022448"/>
    </source>
</evidence>
<dbReference type="InterPro" id="IPR037272">
    <property type="entry name" value="SNS_sf"/>
</dbReference>